<keyword evidence="1" id="KW-1133">Transmembrane helix</keyword>
<evidence type="ECO:0000256" key="1">
    <source>
        <dbReference type="SAM" id="Phobius"/>
    </source>
</evidence>
<evidence type="ECO:0000313" key="3">
    <source>
        <dbReference type="Proteomes" id="UP000053257"/>
    </source>
</evidence>
<feature type="transmembrane region" description="Helical" evidence="1">
    <location>
        <begin position="6"/>
        <end position="36"/>
    </location>
</feature>
<keyword evidence="1" id="KW-0472">Membrane</keyword>
<name>A0A0C3RZP3_PHLG1</name>
<dbReference type="OrthoDB" id="3346544at2759"/>
<keyword evidence="1" id="KW-0812">Transmembrane</keyword>
<dbReference type="Proteomes" id="UP000053257">
    <property type="component" value="Unassembled WGS sequence"/>
</dbReference>
<feature type="transmembrane region" description="Helical" evidence="1">
    <location>
        <begin position="48"/>
        <end position="69"/>
    </location>
</feature>
<feature type="transmembrane region" description="Helical" evidence="1">
    <location>
        <begin position="241"/>
        <end position="264"/>
    </location>
</feature>
<dbReference type="STRING" id="745531.A0A0C3RZP3"/>
<evidence type="ECO:0000313" key="2">
    <source>
        <dbReference type="EMBL" id="KIP01987.1"/>
    </source>
</evidence>
<feature type="transmembrane region" description="Helical" evidence="1">
    <location>
        <begin position="99"/>
        <end position="118"/>
    </location>
</feature>
<accession>A0A0C3RZP3</accession>
<reference evidence="2 3" key="1">
    <citation type="journal article" date="2014" name="PLoS Genet.">
        <title>Analysis of the Phlebiopsis gigantea genome, transcriptome and secretome provides insight into its pioneer colonization strategies of wood.</title>
        <authorList>
            <person name="Hori C."/>
            <person name="Ishida T."/>
            <person name="Igarashi K."/>
            <person name="Samejima M."/>
            <person name="Suzuki H."/>
            <person name="Master E."/>
            <person name="Ferreira P."/>
            <person name="Ruiz-Duenas F.J."/>
            <person name="Held B."/>
            <person name="Canessa P."/>
            <person name="Larrondo L.F."/>
            <person name="Schmoll M."/>
            <person name="Druzhinina I.S."/>
            <person name="Kubicek C.P."/>
            <person name="Gaskell J.A."/>
            <person name="Kersten P."/>
            <person name="St John F."/>
            <person name="Glasner J."/>
            <person name="Sabat G."/>
            <person name="Splinter BonDurant S."/>
            <person name="Syed K."/>
            <person name="Yadav J."/>
            <person name="Mgbeahuruike A.C."/>
            <person name="Kovalchuk A."/>
            <person name="Asiegbu F.O."/>
            <person name="Lackner G."/>
            <person name="Hoffmeister D."/>
            <person name="Rencoret J."/>
            <person name="Gutierrez A."/>
            <person name="Sun H."/>
            <person name="Lindquist E."/>
            <person name="Barry K."/>
            <person name="Riley R."/>
            <person name="Grigoriev I.V."/>
            <person name="Henrissat B."/>
            <person name="Kues U."/>
            <person name="Berka R.M."/>
            <person name="Martinez A.T."/>
            <person name="Covert S.F."/>
            <person name="Blanchette R.A."/>
            <person name="Cullen D."/>
        </authorList>
    </citation>
    <scope>NUCLEOTIDE SEQUENCE [LARGE SCALE GENOMIC DNA]</scope>
    <source>
        <strain evidence="2 3">11061_1 CR5-6</strain>
    </source>
</reference>
<proteinExistence type="predicted"/>
<sequence length="351" mass="38361">MAGLSLAFFTVLGMLLSLLLYGMYLITFIMSTYYLWRKAESRKTVTNNLLISANILLFLLTTAQTIVGIHQVVSPFASDVLEVPLRELFATAVSAAEDIASLALFIVELIVSDAFLIYRLWVVYSQDWRIVAMPACALVLAVVSESIFVNNASRVTSEEGIFGSAGDALWLMIGLICDVFVNVYCTVSISIKIWRSQRRTRDATRYLRSTSAVNILTIIIESATLYTACMLSMLISYACGSLGGIIMIDLAAPVIGLAFCLIIIRFGMGGAFSKNTQPSAGTISSSQGSNLRRVDVIVAPPLAPVYIDRDTLKDTIDTLDSPTDRDSKVNTIDTLDPPTDRDFEVMEIIGV</sequence>
<feature type="transmembrane region" description="Helical" evidence="1">
    <location>
        <begin position="212"/>
        <end position="235"/>
    </location>
</feature>
<keyword evidence="3" id="KW-1185">Reference proteome</keyword>
<feature type="transmembrane region" description="Helical" evidence="1">
    <location>
        <begin position="130"/>
        <end position="149"/>
    </location>
</feature>
<dbReference type="EMBL" id="KN840715">
    <property type="protein sequence ID" value="KIP01987.1"/>
    <property type="molecule type" value="Genomic_DNA"/>
</dbReference>
<dbReference type="AlphaFoldDB" id="A0A0C3RZP3"/>
<gene>
    <name evidence="2" type="ORF">PHLGIDRAFT_122858</name>
</gene>
<feature type="transmembrane region" description="Helical" evidence="1">
    <location>
        <begin position="169"/>
        <end position="191"/>
    </location>
</feature>
<protein>
    <submittedName>
        <fullName evidence="2">Uncharacterized protein</fullName>
    </submittedName>
</protein>
<organism evidence="2 3">
    <name type="scientific">Phlebiopsis gigantea (strain 11061_1 CR5-6)</name>
    <name type="common">White-rot fungus</name>
    <name type="synonym">Peniophora gigantea</name>
    <dbReference type="NCBI Taxonomy" id="745531"/>
    <lineage>
        <taxon>Eukaryota</taxon>
        <taxon>Fungi</taxon>
        <taxon>Dikarya</taxon>
        <taxon>Basidiomycota</taxon>
        <taxon>Agaricomycotina</taxon>
        <taxon>Agaricomycetes</taxon>
        <taxon>Polyporales</taxon>
        <taxon>Phanerochaetaceae</taxon>
        <taxon>Phlebiopsis</taxon>
    </lineage>
</organism>
<dbReference type="HOGENOM" id="CLU_044614_3_0_1"/>